<dbReference type="AlphaFoldDB" id="A0AAD1W810"/>
<name>A0AAD1W810_PELCU</name>
<feature type="compositionally biased region" description="Polar residues" evidence="1">
    <location>
        <begin position="47"/>
        <end position="56"/>
    </location>
</feature>
<dbReference type="Proteomes" id="UP001295444">
    <property type="component" value="Chromosome 05"/>
</dbReference>
<sequence length="115" mass="12670">MADTTCELTPRDPKPSILEKIDCLQTFDLGSPVALEAPVEIQKAPTLPQSTLQSASIPHDGGTRKMVSNSTTSNRRKPHYQLRKRLVGRHPARRCRGVLSPTIQASVLSCMKRPP</sequence>
<feature type="region of interest" description="Disordered" evidence="1">
    <location>
        <begin position="45"/>
        <end position="93"/>
    </location>
</feature>
<reference evidence="2" key="1">
    <citation type="submission" date="2022-03" db="EMBL/GenBank/DDBJ databases">
        <authorList>
            <person name="Alioto T."/>
            <person name="Alioto T."/>
            <person name="Gomez Garrido J."/>
        </authorList>
    </citation>
    <scope>NUCLEOTIDE SEQUENCE</scope>
</reference>
<proteinExistence type="predicted"/>
<protein>
    <submittedName>
        <fullName evidence="2">Uncharacterized protein</fullName>
    </submittedName>
</protein>
<evidence type="ECO:0000313" key="3">
    <source>
        <dbReference type="Proteomes" id="UP001295444"/>
    </source>
</evidence>
<keyword evidence="3" id="KW-1185">Reference proteome</keyword>
<gene>
    <name evidence="2" type="ORF">PECUL_23A036424</name>
</gene>
<evidence type="ECO:0000313" key="2">
    <source>
        <dbReference type="EMBL" id="CAH2292149.1"/>
    </source>
</evidence>
<feature type="compositionally biased region" description="Basic residues" evidence="1">
    <location>
        <begin position="74"/>
        <end position="93"/>
    </location>
</feature>
<organism evidence="2 3">
    <name type="scientific">Pelobates cultripes</name>
    <name type="common">Western spadefoot toad</name>
    <dbReference type="NCBI Taxonomy" id="61616"/>
    <lineage>
        <taxon>Eukaryota</taxon>
        <taxon>Metazoa</taxon>
        <taxon>Chordata</taxon>
        <taxon>Craniata</taxon>
        <taxon>Vertebrata</taxon>
        <taxon>Euteleostomi</taxon>
        <taxon>Amphibia</taxon>
        <taxon>Batrachia</taxon>
        <taxon>Anura</taxon>
        <taxon>Pelobatoidea</taxon>
        <taxon>Pelobatidae</taxon>
        <taxon>Pelobates</taxon>
    </lineage>
</organism>
<evidence type="ECO:0000256" key="1">
    <source>
        <dbReference type="SAM" id="MobiDB-lite"/>
    </source>
</evidence>
<dbReference type="EMBL" id="OW240916">
    <property type="protein sequence ID" value="CAH2292149.1"/>
    <property type="molecule type" value="Genomic_DNA"/>
</dbReference>
<accession>A0AAD1W810</accession>